<dbReference type="AlphaFoldDB" id="A0A4Z2HYN1"/>
<reference evidence="2 3" key="1">
    <citation type="submission" date="2019-03" db="EMBL/GenBank/DDBJ databases">
        <title>First draft genome of Liparis tanakae, snailfish: a comprehensive survey of snailfish specific genes.</title>
        <authorList>
            <person name="Kim W."/>
            <person name="Song I."/>
            <person name="Jeong J.-H."/>
            <person name="Kim D."/>
            <person name="Kim S."/>
            <person name="Ryu S."/>
            <person name="Song J.Y."/>
            <person name="Lee S.K."/>
        </authorList>
    </citation>
    <scope>NUCLEOTIDE SEQUENCE [LARGE SCALE GENOMIC DNA]</scope>
    <source>
        <tissue evidence="2">Muscle</tissue>
    </source>
</reference>
<dbReference type="Proteomes" id="UP000314294">
    <property type="component" value="Unassembled WGS sequence"/>
</dbReference>
<comment type="caution">
    <text evidence="2">The sequence shown here is derived from an EMBL/GenBank/DDBJ whole genome shotgun (WGS) entry which is preliminary data.</text>
</comment>
<protein>
    <submittedName>
        <fullName evidence="2">Uncharacterized protein</fullName>
    </submittedName>
</protein>
<keyword evidence="3" id="KW-1185">Reference proteome</keyword>
<proteinExistence type="predicted"/>
<evidence type="ECO:0000313" key="2">
    <source>
        <dbReference type="EMBL" id="TNN70946.1"/>
    </source>
</evidence>
<dbReference type="EMBL" id="SRLO01000156">
    <property type="protein sequence ID" value="TNN70946.1"/>
    <property type="molecule type" value="Genomic_DNA"/>
</dbReference>
<gene>
    <name evidence="2" type="ORF">EYF80_018762</name>
</gene>
<name>A0A4Z2HYN1_9TELE</name>
<evidence type="ECO:0000313" key="3">
    <source>
        <dbReference type="Proteomes" id="UP000314294"/>
    </source>
</evidence>
<organism evidence="2 3">
    <name type="scientific">Liparis tanakae</name>
    <name type="common">Tanaka's snailfish</name>
    <dbReference type="NCBI Taxonomy" id="230148"/>
    <lineage>
        <taxon>Eukaryota</taxon>
        <taxon>Metazoa</taxon>
        <taxon>Chordata</taxon>
        <taxon>Craniata</taxon>
        <taxon>Vertebrata</taxon>
        <taxon>Euteleostomi</taxon>
        <taxon>Actinopterygii</taxon>
        <taxon>Neopterygii</taxon>
        <taxon>Teleostei</taxon>
        <taxon>Neoteleostei</taxon>
        <taxon>Acanthomorphata</taxon>
        <taxon>Eupercaria</taxon>
        <taxon>Perciformes</taxon>
        <taxon>Cottioidei</taxon>
        <taxon>Cottales</taxon>
        <taxon>Liparidae</taxon>
        <taxon>Liparis</taxon>
    </lineage>
</organism>
<feature type="region of interest" description="Disordered" evidence="1">
    <location>
        <begin position="1"/>
        <end position="21"/>
    </location>
</feature>
<accession>A0A4Z2HYN1</accession>
<feature type="compositionally biased region" description="Basic and acidic residues" evidence="1">
    <location>
        <begin position="1"/>
        <end position="13"/>
    </location>
</feature>
<evidence type="ECO:0000256" key="1">
    <source>
        <dbReference type="SAM" id="MobiDB-lite"/>
    </source>
</evidence>
<sequence>MVESCRRYGDDTGRGASNEPETRVVRLMGGRCTWKEDSRVFDTESEAVVTGGTNHPKEHGHDNLLGMFDYGVGHQLGH</sequence>